<proteinExistence type="predicted"/>
<dbReference type="InterPro" id="IPR003583">
    <property type="entry name" value="Hlx-hairpin-Hlx_DNA-bd_motif"/>
</dbReference>
<dbReference type="RefSeq" id="WP_404313958.1">
    <property type="nucleotide sequence ID" value="NZ_JAUIYO010000001.1"/>
</dbReference>
<dbReference type="InterPro" id="IPR004509">
    <property type="entry name" value="Competence_ComEA_HhH"/>
</dbReference>
<dbReference type="PANTHER" id="PTHR21180">
    <property type="entry name" value="ENDONUCLEASE/EXONUCLEASE/PHOSPHATASE FAMILY DOMAIN-CONTAINING PROTEIN 1"/>
    <property type="match status" value="1"/>
</dbReference>
<evidence type="ECO:0000256" key="1">
    <source>
        <dbReference type="SAM" id="Phobius"/>
    </source>
</evidence>
<feature type="domain" description="Helix-hairpin-helix DNA-binding motif class 1" evidence="2">
    <location>
        <begin position="193"/>
        <end position="212"/>
    </location>
</feature>
<dbReference type="Pfam" id="PF12836">
    <property type="entry name" value="HHH_3"/>
    <property type="match status" value="1"/>
</dbReference>
<dbReference type="Gene3D" id="1.10.150.280">
    <property type="entry name" value="AF1531-like domain"/>
    <property type="match status" value="1"/>
</dbReference>
<dbReference type="InterPro" id="IPR051675">
    <property type="entry name" value="Endo/Exo/Phosphatase_dom_1"/>
</dbReference>
<dbReference type="Proteomes" id="UP001619911">
    <property type="component" value="Unassembled WGS sequence"/>
</dbReference>
<dbReference type="Gene3D" id="3.10.560.10">
    <property type="entry name" value="Outer membrane lipoprotein wza domain like"/>
    <property type="match status" value="1"/>
</dbReference>
<protein>
    <submittedName>
        <fullName evidence="3">Helix-hairpin-helix domain-containing protein</fullName>
    </submittedName>
</protein>
<evidence type="ECO:0000313" key="4">
    <source>
        <dbReference type="Proteomes" id="UP001619911"/>
    </source>
</evidence>
<name>A0ABW8I4L6_9BACI</name>
<organism evidence="3 4">
    <name type="scientific">Bacillus lumedeiriae</name>
    <dbReference type="NCBI Taxonomy" id="3058829"/>
    <lineage>
        <taxon>Bacteria</taxon>
        <taxon>Bacillati</taxon>
        <taxon>Bacillota</taxon>
        <taxon>Bacilli</taxon>
        <taxon>Bacillales</taxon>
        <taxon>Bacillaceae</taxon>
        <taxon>Bacillus</taxon>
    </lineage>
</organism>
<dbReference type="NCBIfam" id="TIGR00426">
    <property type="entry name" value="competence protein ComEA helix-hairpin-helix repeat region"/>
    <property type="match status" value="1"/>
</dbReference>
<accession>A0ABW8I4L6</accession>
<dbReference type="Pfam" id="PF10531">
    <property type="entry name" value="SLBB"/>
    <property type="match status" value="1"/>
</dbReference>
<sequence>MDIKAFIEKYKIYFLIGTALAAIGLYQLTEEEEPLSKEPFVMEESIPAEKKPASPLQEKPQEPAGLMVDIKGAVAVPGIYSLKNGDRINDAVAKAGGFQKDADRTVINLAQKLQDEMVIYVPLIGEEPPDNISAGMPGESVGGSLGEGGGSSGGININTAAARELQELPGIGEAKAQAIIDYRETTGPFSKPEDLKNVSGIGEKTFEKLEPLIVVH</sequence>
<keyword evidence="1" id="KW-1133">Transmembrane helix</keyword>
<gene>
    <name evidence="3" type="ORF">QYG89_01810</name>
</gene>
<keyword evidence="1" id="KW-0812">Transmembrane</keyword>
<evidence type="ECO:0000313" key="3">
    <source>
        <dbReference type="EMBL" id="MFK2824433.1"/>
    </source>
</evidence>
<keyword evidence="4" id="KW-1185">Reference proteome</keyword>
<dbReference type="PANTHER" id="PTHR21180:SF32">
    <property type="entry name" value="ENDONUCLEASE_EXONUCLEASE_PHOSPHATASE FAMILY DOMAIN-CONTAINING PROTEIN 1"/>
    <property type="match status" value="1"/>
</dbReference>
<dbReference type="InterPro" id="IPR019554">
    <property type="entry name" value="Soluble_ligand-bd"/>
</dbReference>
<dbReference type="InterPro" id="IPR010994">
    <property type="entry name" value="RuvA_2-like"/>
</dbReference>
<dbReference type="SMART" id="SM00278">
    <property type="entry name" value="HhH1"/>
    <property type="match status" value="2"/>
</dbReference>
<feature type="transmembrane region" description="Helical" evidence="1">
    <location>
        <begin position="12"/>
        <end position="29"/>
    </location>
</feature>
<dbReference type="SUPFAM" id="SSF47781">
    <property type="entry name" value="RuvA domain 2-like"/>
    <property type="match status" value="1"/>
</dbReference>
<dbReference type="EMBL" id="JAUIYO010000001">
    <property type="protein sequence ID" value="MFK2824433.1"/>
    <property type="molecule type" value="Genomic_DNA"/>
</dbReference>
<evidence type="ECO:0000259" key="2">
    <source>
        <dbReference type="SMART" id="SM00278"/>
    </source>
</evidence>
<feature type="domain" description="Helix-hairpin-helix DNA-binding motif class 1" evidence="2">
    <location>
        <begin position="163"/>
        <end position="182"/>
    </location>
</feature>
<keyword evidence="1" id="KW-0472">Membrane</keyword>
<reference evidence="3 4" key="1">
    <citation type="submission" date="2023-07" db="EMBL/GenBank/DDBJ databases">
        <title>Bacillus lucianemedeirus sp. nov, a new species isolated from an immunobiological production facility.</title>
        <authorList>
            <person name="Costa L.V."/>
            <person name="Miranda R.V.S.L."/>
            <person name="Brandao M.L.L."/>
            <person name="Reis C.M.F."/>
            <person name="Frazao A.M."/>
            <person name="Cruz F.V."/>
            <person name="Baio P.V.P."/>
            <person name="Veras J.F.C."/>
            <person name="Ramos J.N."/>
            <person name="Vieira V."/>
        </authorList>
    </citation>
    <scope>NUCLEOTIDE SEQUENCE [LARGE SCALE GENOMIC DNA]</scope>
    <source>
        <strain evidence="3 4">B190/17</strain>
    </source>
</reference>
<comment type="caution">
    <text evidence="3">The sequence shown here is derived from an EMBL/GenBank/DDBJ whole genome shotgun (WGS) entry which is preliminary data.</text>
</comment>